<dbReference type="OrthoDB" id="3943860at2759"/>
<dbReference type="AlphaFoldDB" id="A0A9P4HR95"/>
<sequence length="180" mass="20170">MQRMVRINALSNLLRPASTSEPKTIWTEDHAEANESSNDMVLGLAIPAAPVPSAPLPPTTPTDLIIPTSSTPSTISSISSVPSWNSDRGLIRRKRTRRRIPDAFADDQLDASYRHDFLQLVTKSCSVLDHIVLELFDVQRMDWTMIAEPVQRLYGIEITSAGVLGILQQHGRVQRTQWWD</sequence>
<dbReference type="EMBL" id="ML978730">
    <property type="protein sequence ID" value="KAF2085462.1"/>
    <property type="molecule type" value="Genomic_DNA"/>
</dbReference>
<comment type="caution">
    <text evidence="1">The sequence shown here is derived from an EMBL/GenBank/DDBJ whole genome shotgun (WGS) entry which is preliminary data.</text>
</comment>
<evidence type="ECO:0000313" key="2">
    <source>
        <dbReference type="Proteomes" id="UP000799776"/>
    </source>
</evidence>
<accession>A0A9P4HR95</accession>
<gene>
    <name evidence="1" type="ORF">K490DRAFT_58613</name>
</gene>
<keyword evidence="2" id="KW-1185">Reference proteome</keyword>
<evidence type="ECO:0000313" key="1">
    <source>
        <dbReference type="EMBL" id="KAF2085462.1"/>
    </source>
</evidence>
<reference evidence="1" key="1">
    <citation type="journal article" date="2020" name="Stud. Mycol.">
        <title>101 Dothideomycetes genomes: a test case for predicting lifestyles and emergence of pathogens.</title>
        <authorList>
            <person name="Haridas S."/>
            <person name="Albert R."/>
            <person name="Binder M."/>
            <person name="Bloem J."/>
            <person name="Labutti K."/>
            <person name="Salamov A."/>
            <person name="Andreopoulos B."/>
            <person name="Baker S."/>
            <person name="Barry K."/>
            <person name="Bills G."/>
            <person name="Bluhm B."/>
            <person name="Cannon C."/>
            <person name="Castanera R."/>
            <person name="Culley D."/>
            <person name="Daum C."/>
            <person name="Ezra D."/>
            <person name="Gonzalez J."/>
            <person name="Henrissat B."/>
            <person name="Kuo A."/>
            <person name="Liang C."/>
            <person name="Lipzen A."/>
            <person name="Lutzoni F."/>
            <person name="Magnuson J."/>
            <person name="Mondo S."/>
            <person name="Nolan M."/>
            <person name="Ohm R."/>
            <person name="Pangilinan J."/>
            <person name="Park H.-J."/>
            <person name="Ramirez L."/>
            <person name="Alfaro M."/>
            <person name="Sun H."/>
            <person name="Tritt A."/>
            <person name="Yoshinaga Y."/>
            <person name="Zwiers L.-H."/>
            <person name="Turgeon B."/>
            <person name="Goodwin S."/>
            <person name="Spatafora J."/>
            <person name="Crous P."/>
            <person name="Grigoriev I."/>
        </authorList>
    </citation>
    <scope>NUCLEOTIDE SEQUENCE</scope>
    <source>
        <strain evidence="1">CBS 121410</strain>
    </source>
</reference>
<dbReference type="Proteomes" id="UP000799776">
    <property type="component" value="Unassembled WGS sequence"/>
</dbReference>
<name>A0A9P4HR95_9PEZI</name>
<protein>
    <submittedName>
        <fullName evidence="1">Uncharacterized protein</fullName>
    </submittedName>
</protein>
<proteinExistence type="predicted"/>
<organism evidence="1 2">
    <name type="scientific">Saccharata proteae CBS 121410</name>
    <dbReference type="NCBI Taxonomy" id="1314787"/>
    <lineage>
        <taxon>Eukaryota</taxon>
        <taxon>Fungi</taxon>
        <taxon>Dikarya</taxon>
        <taxon>Ascomycota</taxon>
        <taxon>Pezizomycotina</taxon>
        <taxon>Dothideomycetes</taxon>
        <taxon>Dothideomycetes incertae sedis</taxon>
        <taxon>Botryosphaeriales</taxon>
        <taxon>Saccharataceae</taxon>
        <taxon>Saccharata</taxon>
    </lineage>
</organism>